<keyword evidence="2" id="KW-0677">Repeat</keyword>
<keyword evidence="1" id="KW-0433">Leucine-rich repeat</keyword>
<feature type="chain" id="PRO_5042914974" evidence="3">
    <location>
        <begin position="22"/>
        <end position="334"/>
    </location>
</feature>
<dbReference type="Proteomes" id="UP001378592">
    <property type="component" value="Unassembled WGS sequence"/>
</dbReference>
<keyword evidence="5" id="KW-1185">Reference proteome</keyword>
<reference evidence="4 5" key="1">
    <citation type="submission" date="2024-03" db="EMBL/GenBank/DDBJ databases">
        <title>The genome assembly and annotation of the cricket Gryllus longicercus Weissman &amp; Gray.</title>
        <authorList>
            <person name="Szrajer S."/>
            <person name="Gray D."/>
            <person name="Ylla G."/>
        </authorList>
    </citation>
    <scope>NUCLEOTIDE SEQUENCE [LARGE SCALE GENOMIC DNA]</scope>
    <source>
        <strain evidence="4">DAG 2021-001</strain>
        <tissue evidence="4">Whole body minus gut</tissue>
    </source>
</reference>
<feature type="signal peptide" evidence="3">
    <location>
        <begin position="1"/>
        <end position="21"/>
    </location>
</feature>
<dbReference type="Pfam" id="PF13855">
    <property type="entry name" value="LRR_8"/>
    <property type="match status" value="1"/>
</dbReference>
<accession>A0AAN9Z6S1</accession>
<name>A0AAN9Z6S1_9ORTH</name>
<dbReference type="SUPFAM" id="SSF52058">
    <property type="entry name" value="L domain-like"/>
    <property type="match status" value="1"/>
</dbReference>
<dbReference type="EMBL" id="JAZDUA010000141">
    <property type="protein sequence ID" value="KAK7866641.1"/>
    <property type="molecule type" value="Genomic_DNA"/>
</dbReference>
<evidence type="ECO:0000256" key="2">
    <source>
        <dbReference type="ARBA" id="ARBA00022737"/>
    </source>
</evidence>
<protein>
    <submittedName>
        <fullName evidence="4">Uncharacterized protein</fullName>
    </submittedName>
</protein>
<dbReference type="AlphaFoldDB" id="A0AAN9Z6S1"/>
<evidence type="ECO:0000313" key="4">
    <source>
        <dbReference type="EMBL" id="KAK7866641.1"/>
    </source>
</evidence>
<dbReference type="InterPro" id="IPR032675">
    <property type="entry name" value="LRR_dom_sf"/>
</dbReference>
<keyword evidence="3" id="KW-0732">Signal</keyword>
<dbReference type="PROSITE" id="PS51450">
    <property type="entry name" value="LRR"/>
    <property type="match status" value="2"/>
</dbReference>
<organism evidence="4 5">
    <name type="scientific">Gryllus longicercus</name>
    <dbReference type="NCBI Taxonomy" id="2509291"/>
    <lineage>
        <taxon>Eukaryota</taxon>
        <taxon>Metazoa</taxon>
        <taxon>Ecdysozoa</taxon>
        <taxon>Arthropoda</taxon>
        <taxon>Hexapoda</taxon>
        <taxon>Insecta</taxon>
        <taxon>Pterygota</taxon>
        <taxon>Neoptera</taxon>
        <taxon>Polyneoptera</taxon>
        <taxon>Orthoptera</taxon>
        <taxon>Ensifera</taxon>
        <taxon>Gryllidea</taxon>
        <taxon>Grylloidea</taxon>
        <taxon>Gryllidae</taxon>
        <taxon>Gryllinae</taxon>
        <taxon>Gryllus</taxon>
    </lineage>
</organism>
<gene>
    <name evidence="4" type="ORF">R5R35_000261</name>
</gene>
<dbReference type="InterPro" id="IPR001611">
    <property type="entry name" value="Leu-rich_rpt"/>
</dbReference>
<dbReference type="PANTHER" id="PTHR45617:SF165">
    <property type="entry name" value="COMMON DPR-INTERACTING PROTEIN-RELATED"/>
    <property type="match status" value="1"/>
</dbReference>
<comment type="caution">
    <text evidence="4">The sequence shown here is derived from an EMBL/GenBank/DDBJ whole genome shotgun (WGS) entry which is preliminary data.</text>
</comment>
<evidence type="ECO:0000256" key="1">
    <source>
        <dbReference type="ARBA" id="ARBA00022614"/>
    </source>
</evidence>
<dbReference type="PANTHER" id="PTHR45617">
    <property type="entry name" value="LEUCINE RICH REPEAT FAMILY PROTEIN"/>
    <property type="match status" value="1"/>
</dbReference>
<proteinExistence type="predicted"/>
<evidence type="ECO:0000256" key="3">
    <source>
        <dbReference type="SAM" id="SignalP"/>
    </source>
</evidence>
<dbReference type="SMART" id="SM00369">
    <property type="entry name" value="LRR_TYP"/>
    <property type="match status" value="5"/>
</dbReference>
<evidence type="ECO:0000313" key="5">
    <source>
        <dbReference type="Proteomes" id="UP001378592"/>
    </source>
</evidence>
<sequence length="334" mass="36720">MYSSCAFVLALCVAIAASLNSEQSNDIEDDGVPREINLSSRNLTALPTVHDINPLVKVLNMSMNRIVNATDELRSFTRLEVLILRFNNFTHLRFLPEPCGLRRLDASRNNISSLEGPLASCSLLESLNLTANNLKSLPDGVFSNMNRLKVLYLAGNGLTNLPQGVFRGLRNLERLRLNGNRLREVRRDLFHGLHELRYLDFSLNNLTSLPLLEDCCKSLQGAYFKNNSIADASEAAVRAFLRGNSSTDRDMTGNPLRPEALRWTARDPDLRLLVHDDFCHCGLLHHVLSRATLILCVRVRCGAGAAFPNWVAAVKALDAPAPTPAAPAAPAGAS</sequence>
<dbReference type="InterPro" id="IPR003591">
    <property type="entry name" value="Leu-rich_rpt_typical-subtyp"/>
</dbReference>
<dbReference type="Gene3D" id="3.80.10.10">
    <property type="entry name" value="Ribonuclease Inhibitor"/>
    <property type="match status" value="1"/>
</dbReference>